<proteinExistence type="predicted"/>
<comment type="caution">
    <text evidence="4">Lacks conserved residue(s) required for the propagation of feature annotation.</text>
</comment>
<accession>A0ABQ3J866</accession>
<evidence type="ECO:0000256" key="2">
    <source>
        <dbReference type="ARBA" id="ARBA00022963"/>
    </source>
</evidence>
<keyword evidence="2 4" id="KW-0442">Lipid degradation</keyword>
<name>A0ABQ3J866_9PSEU</name>
<dbReference type="EMBL" id="BNAU01000004">
    <property type="protein sequence ID" value="GHF03547.1"/>
    <property type="molecule type" value="Genomic_DNA"/>
</dbReference>
<feature type="short sequence motif" description="DGA/G" evidence="4">
    <location>
        <begin position="189"/>
        <end position="191"/>
    </location>
</feature>
<keyword evidence="5" id="KW-0812">Transmembrane</keyword>
<organism evidence="7 8">
    <name type="scientific">Amycolatopsis deserti</name>
    <dbReference type="NCBI Taxonomy" id="185696"/>
    <lineage>
        <taxon>Bacteria</taxon>
        <taxon>Bacillati</taxon>
        <taxon>Actinomycetota</taxon>
        <taxon>Actinomycetes</taxon>
        <taxon>Pseudonocardiales</taxon>
        <taxon>Pseudonocardiaceae</taxon>
        <taxon>Amycolatopsis</taxon>
    </lineage>
</organism>
<sequence>MPRESTAVVLGGGGLAGIGWTIGALAALEESGVLRLDSVDQVIGTSAGAAVAAAILQSGSAGAEYDKAVRKNRRNDELAPATALDAVLPDVLAIHGSDDPVAAKTERLMRLSRERSRIDPSRRRVAIARRVARDSWPAGRFGITAVRSDGSRTVFTSESGIGLVDALTASCAVPGLWPVVRIDGADYIDGGTFSLTNAELAREAGHVIVLQPMPELPGYATAERQEVLDRAVTIEPSERARAGFGSDPFDPDVRGLAAVLGYEDGLAAVPAVTSLLGPLRTSSSG</sequence>
<dbReference type="SUPFAM" id="SSF52151">
    <property type="entry name" value="FabD/lysophospholipase-like"/>
    <property type="match status" value="1"/>
</dbReference>
<dbReference type="Pfam" id="PF01734">
    <property type="entry name" value="Patatin"/>
    <property type="match status" value="1"/>
</dbReference>
<evidence type="ECO:0000256" key="5">
    <source>
        <dbReference type="SAM" id="Phobius"/>
    </source>
</evidence>
<evidence type="ECO:0000259" key="6">
    <source>
        <dbReference type="PROSITE" id="PS51635"/>
    </source>
</evidence>
<dbReference type="InterPro" id="IPR016035">
    <property type="entry name" value="Acyl_Trfase/lysoPLipase"/>
</dbReference>
<comment type="caution">
    <text evidence="7">The sequence shown here is derived from an EMBL/GenBank/DDBJ whole genome shotgun (WGS) entry which is preliminary data.</text>
</comment>
<dbReference type="InterPro" id="IPR050301">
    <property type="entry name" value="NTE"/>
</dbReference>
<protein>
    <submittedName>
        <fullName evidence="7">Patatin</fullName>
    </submittedName>
</protein>
<evidence type="ECO:0000313" key="8">
    <source>
        <dbReference type="Proteomes" id="UP000605897"/>
    </source>
</evidence>
<keyword evidence="5" id="KW-1133">Transmembrane helix</keyword>
<feature type="domain" description="PNPLA" evidence="6">
    <location>
        <begin position="9"/>
        <end position="202"/>
    </location>
</feature>
<dbReference type="PANTHER" id="PTHR14226:SF57">
    <property type="entry name" value="BLR7027 PROTEIN"/>
    <property type="match status" value="1"/>
</dbReference>
<evidence type="ECO:0000313" key="7">
    <source>
        <dbReference type="EMBL" id="GHF03547.1"/>
    </source>
</evidence>
<dbReference type="Gene3D" id="3.40.1090.10">
    <property type="entry name" value="Cytosolic phospholipase A2 catalytic domain"/>
    <property type="match status" value="2"/>
</dbReference>
<reference evidence="8" key="1">
    <citation type="journal article" date="2019" name="Int. J. Syst. Evol. Microbiol.">
        <title>The Global Catalogue of Microorganisms (GCM) 10K type strain sequencing project: providing services to taxonomists for standard genome sequencing and annotation.</title>
        <authorList>
            <consortium name="The Broad Institute Genomics Platform"/>
            <consortium name="The Broad Institute Genome Sequencing Center for Infectious Disease"/>
            <person name="Wu L."/>
            <person name="Ma J."/>
        </authorList>
    </citation>
    <scope>NUCLEOTIDE SEQUENCE [LARGE SCALE GENOMIC DNA]</scope>
    <source>
        <strain evidence="8">CGMCC 4.7677</strain>
    </source>
</reference>
<evidence type="ECO:0000256" key="1">
    <source>
        <dbReference type="ARBA" id="ARBA00022801"/>
    </source>
</evidence>
<evidence type="ECO:0000256" key="4">
    <source>
        <dbReference type="PROSITE-ProRule" id="PRU01161"/>
    </source>
</evidence>
<dbReference type="PANTHER" id="PTHR14226">
    <property type="entry name" value="NEUROPATHY TARGET ESTERASE/SWISS CHEESE D.MELANOGASTER"/>
    <property type="match status" value="1"/>
</dbReference>
<feature type="active site" description="Proton acceptor" evidence="4">
    <location>
        <position position="189"/>
    </location>
</feature>
<feature type="transmembrane region" description="Helical" evidence="5">
    <location>
        <begin position="6"/>
        <end position="28"/>
    </location>
</feature>
<feature type="short sequence motif" description="GXSXG" evidence="4">
    <location>
        <begin position="44"/>
        <end position="48"/>
    </location>
</feature>
<gene>
    <name evidence="7" type="ORF">GCM10017786_41640</name>
</gene>
<dbReference type="Proteomes" id="UP000605897">
    <property type="component" value="Unassembled WGS sequence"/>
</dbReference>
<evidence type="ECO:0000256" key="3">
    <source>
        <dbReference type="ARBA" id="ARBA00023098"/>
    </source>
</evidence>
<keyword evidence="5" id="KW-0472">Membrane</keyword>
<dbReference type="InterPro" id="IPR002641">
    <property type="entry name" value="PNPLA_dom"/>
</dbReference>
<dbReference type="PROSITE" id="PS51635">
    <property type="entry name" value="PNPLA"/>
    <property type="match status" value="1"/>
</dbReference>
<feature type="active site" description="Nucleophile" evidence="4">
    <location>
        <position position="46"/>
    </location>
</feature>
<keyword evidence="8" id="KW-1185">Reference proteome</keyword>
<keyword evidence="1 4" id="KW-0378">Hydrolase</keyword>
<keyword evidence="3 4" id="KW-0443">Lipid metabolism</keyword>